<evidence type="ECO:0000313" key="1">
    <source>
        <dbReference type="EMBL" id="KAJ0041311.1"/>
    </source>
</evidence>
<reference evidence="2" key="1">
    <citation type="journal article" date="2023" name="G3 (Bethesda)">
        <title>Genome assembly and association tests identify interacting loci associated with vigor, precocity, and sex in interspecific pistachio rootstocks.</title>
        <authorList>
            <person name="Palmer W."/>
            <person name="Jacygrad E."/>
            <person name="Sagayaradj S."/>
            <person name="Cavanaugh K."/>
            <person name="Han R."/>
            <person name="Bertier L."/>
            <person name="Beede B."/>
            <person name="Kafkas S."/>
            <person name="Golino D."/>
            <person name="Preece J."/>
            <person name="Michelmore R."/>
        </authorList>
    </citation>
    <scope>NUCLEOTIDE SEQUENCE [LARGE SCALE GENOMIC DNA]</scope>
</reference>
<gene>
    <name evidence="1" type="ORF">Pint_27262</name>
</gene>
<evidence type="ECO:0000313" key="2">
    <source>
        <dbReference type="Proteomes" id="UP001163603"/>
    </source>
</evidence>
<dbReference type="Proteomes" id="UP001163603">
    <property type="component" value="Chromosome 5"/>
</dbReference>
<organism evidence="1 2">
    <name type="scientific">Pistacia integerrima</name>
    <dbReference type="NCBI Taxonomy" id="434235"/>
    <lineage>
        <taxon>Eukaryota</taxon>
        <taxon>Viridiplantae</taxon>
        <taxon>Streptophyta</taxon>
        <taxon>Embryophyta</taxon>
        <taxon>Tracheophyta</taxon>
        <taxon>Spermatophyta</taxon>
        <taxon>Magnoliopsida</taxon>
        <taxon>eudicotyledons</taxon>
        <taxon>Gunneridae</taxon>
        <taxon>Pentapetalae</taxon>
        <taxon>rosids</taxon>
        <taxon>malvids</taxon>
        <taxon>Sapindales</taxon>
        <taxon>Anacardiaceae</taxon>
        <taxon>Pistacia</taxon>
    </lineage>
</organism>
<comment type="caution">
    <text evidence="1">The sequence shown here is derived from an EMBL/GenBank/DDBJ whole genome shotgun (WGS) entry which is preliminary data.</text>
</comment>
<dbReference type="EMBL" id="CM047740">
    <property type="protein sequence ID" value="KAJ0041311.1"/>
    <property type="molecule type" value="Genomic_DNA"/>
</dbReference>
<accession>A0ACC0YVN5</accession>
<name>A0ACC0YVN5_9ROSI</name>
<sequence length="145" mass="16323">MEGMREQSKPNKSSKVLFKFDKQFKMPLGFGVLPFCLSVRFLFCLLTREPCWWLVVVMTLFLGGLCDLFLVFSFLLAVGCVMRQGLEATGLLVLGVFAADVCLAGGWCYGLVCDFSIGWSADGSQFSFSWCVVVRVFHVVSQRWF</sequence>
<protein>
    <submittedName>
        <fullName evidence="1">Uncharacterized protein</fullName>
    </submittedName>
</protein>
<proteinExistence type="predicted"/>
<keyword evidence="2" id="KW-1185">Reference proteome</keyword>